<comment type="similarity">
    <text evidence="2 9">Belongs to the mitochondrial carrier (TC 2.A.29) family.</text>
</comment>
<keyword evidence="7 8" id="KW-0472">Membrane</keyword>
<accession>A0AAD4R2U5</accession>
<evidence type="ECO:0000313" key="11">
    <source>
        <dbReference type="Proteomes" id="UP001201812"/>
    </source>
</evidence>
<dbReference type="EMBL" id="JAKKPZ010000019">
    <property type="protein sequence ID" value="KAI1712153.1"/>
    <property type="molecule type" value="Genomic_DNA"/>
</dbReference>
<evidence type="ECO:0000256" key="2">
    <source>
        <dbReference type="ARBA" id="ARBA00006375"/>
    </source>
</evidence>
<dbReference type="GO" id="GO:0055085">
    <property type="term" value="P:transmembrane transport"/>
    <property type="evidence" value="ECO:0007669"/>
    <property type="project" value="InterPro"/>
</dbReference>
<protein>
    <submittedName>
        <fullName evidence="10">Mitochondrial carrier protein domain-containing protein</fullName>
    </submittedName>
</protein>
<organism evidence="10 11">
    <name type="scientific">Ditylenchus destructor</name>
    <dbReference type="NCBI Taxonomy" id="166010"/>
    <lineage>
        <taxon>Eukaryota</taxon>
        <taxon>Metazoa</taxon>
        <taxon>Ecdysozoa</taxon>
        <taxon>Nematoda</taxon>
        <taxon>Chromadorea</taxon>
        <taxon>Rhabditida</taxon>
        <taxon>Tylenchina</taxon>
        <taxon>Tylenchomorpha</taxon>
        <taxon>Sphaerularioidea</taxon>
        <taxon>Anguinidae</taxon>
        <taxon>Anguininae</taxon>
        <taxon>Ditylenchus</taxon>
    </lineage>
</organism>
<evidence type="ECO:0000256" key="6">
    <source>
        <dbReference type="ARBA" id="ARBA00022989"/>
    </source>
</evidence>
<feature type="repeat" description="Solcar" evidence="8">
    <location>
        <begin position="187"/>
        <end position="259"/>
    </location>
</feature>
<dbReference type="Proteomes" id="UP001201812">
    <property type="component" value="Unassembled WGS sequence"/>
</dbReference>
<dbReference type="Pfam" id="PF00153">
    <property type="entry name" value="Mito_carr"/>
    <property type="match status" value="3"/>
</dbReference>
<comment type="subcellular location">
    <subcellularLocation>
        <location evidence="1">Membrane</location>
        <topology evidence="1">Multi-pass membrane protein</topology>
    </subcellularLocation>
</comment>
<evidence type="ECO:0000313" key="10">
    <source>
        <dbReference type="EMBL" id="KAI1712153.1"/>
    </source>
</evidence>
<keyword evidence="3 9" id="KW-0813">Transport</keyword>
<dbReference type="InterPro" id="IPR018108">
    <property type="entry name" value="MCP_transmembrane"/>
</dbReference>
<dbReference type="Gene3D" id="1.50.40.10">
    <property type="entry name" value="Mitochondrial carrier domain"/>
    <property type="match status" value="2"/>
</dbReference>
<dbReference type="GO" id="GO:0006862">
    <property type="term" value="P:nucleotide transport"/>
    <property type="evidence" value="ECO:0007669"/>
    <property type="project" value="InterPro"/>
</dbReference>
<keyword evidence="6" id="KW-1133">Transmembrane helix</keyword>
<evidence type="ECO:0000256" key="5">
    <source>
        <dbReference type="ARBA" id="ARBA00022737"/>
    </source>
</evidence>
<comment type="caution">
    <text evidence="10">The sequence shown here is derived from an EMBL/GenBank/DDBJ whole genome shotgun (WGS) entry which is preliminary data.</text>
</comment>
<evidence type="ECO:0000256" key="7">
    <source>
        <dbReference type="ARBA" id="ARBA00023136"/>
    </source>
</evidence>
<evidence type="ECO:0000256" key="1">
    <source>
        <dbReference type="ARBA" id="ARBA00004141"/>
    </source>
</evidence>
<dbReference type="InterPro" id="IPR044712">
    <property type="entry name" value="SLC25A32-like"/>
</dbReference>
<proteinExistence type="inferred from homology"/>
<evidence type="ECO:0000256" key="3">
    <source>
        <dbReference type="ARBA" id="ARBA00022448"/>
    </source>
</evidence>
<keyword evidence="5" id="KW-0677">Repeat</keyword>
<keyword evidence="4 8" id="KW-0812">Transmembrane</keyword>
<evidence type="ECO:0000256" key="9">
    <source>
        <dbReference type="RuleBase" id="RU000488"/>
    </source>
</evidence>
<name>A0AAD4R2U5_9BILA</name>
<dbReference type="InterPro" id="IPR023395">
    <property type="entry name" value="MCP_dom_sf"/>
</dbReference>
<dbReference type="PANTHER" id="PTHR45683">
    <property type="entry name" value="MITOCHONDRIAL NICOTINAMIDE ADENINE DINUCLEOTIDE TRANSPORTER 1-RELATED-RELATED"/>
    <property type="match status" value="1"/>
</dbReference>
<dbReference type="AlphaFoldDB" id="A0AAD4R2U5"/>
<gene>
    <name evidence="10" type="ORF">DdX_09695</name>
</gene>
<dbReference type="SUPFAM" id="SSF103506">
    <property type="entry name" value="Mitochondrial carrier"/>
    <property type="match status" value="1"/>
</dbReference>
<sequence length="265" mass="29706">MFSGYEHLIGGLCGGVASTITCHPIDLLKVRYSANEGSAKRPQYNSYMHAVRSIVKSNGIRGLYQGLSPSIIASPVSWGLYFHLYHKVRAQCDVFPAFPLVNNLIAGSVTGAIVLAITNPLWVCKTRLCLEYETSATRKYTGLRDCIRKIYVQEGFYGYYRGFIPGLLGTTNGAIQFALYNYMKDWRCSYLRIPTDSPLDTVDYLYDQHVNYSGVIDCIKKTIKCEGFTGLYKGMSAAVIKQLPNAIVTYVVYEKVRHLLEKSNV</sequence>
<evidence type="ECO:0000256" key="4">
    <source>
        <dbReference type="ARBA" id="ARBA00022692"/>
    </source>
</evidence>
<dbReference type="GO" id="GO:0016020">
    <property type="term" value="C:membrane"/>
    <property type="evidence" value="ECO:0007669"/>
    <property type="project" value="UniProtKB-SubCell"/>
</dbReference>
<feature type="repeat" description="Solcar" evidence="8">
    <location>
        <begin position="98"/>
        <end position="186"/>
    </location>
</feature>
<reference evidence="10" key="1">
    <citation type="submission" date="2022-01" db="EMBL/GenBank/DDBJ databases">
        <title>Genome Sequence Resource for Two Populations of Ditylenchus destructor, the Migratory Endoparasitic Phytonematode.</title>
        <authorList>
            <person name="Zhang H."/>
            <person name="Lin R."/>
            <person name="Xie B."/>
        </authorList>
    </citation>
    <scope>NUCLEOTIDE SEQUENCE</scope>
    <source>
        <strain evidence="10">BazhouSP</strain>
    </source>
</reference>
<evidence type="ECO:0000256" key="8">
    <source>
        <dbReference type="PROSITE-ProRule" id="PRU00282"/>
    </source>
</evidence>
<dbReference type="PROSITE" id="PS50920">
    <property type="entry name" value="SOLCAR"/>
    <property type="match status" value="3"/>
</dbReference>
<keyword evidence="11" id="KW-1185">Reference proteome</keyword>
<feature type="repeat" description="Solcar" evidence="8">
    <location>
        <begin position="5"/>
        <end position="91"/>
    </location>
</feature>